<comment type="caution">
    <text evidence="1">The sequence shown here is derived from an EMBL/GenBank/DDBJ whole genome shotgun (WGS) entry which is preliminary data.</text>
</comment>
<proteinExistence type="predicted"/>
<reference evidence="1 2" key="1">
    <citation type="journal article" date="2023" name="J. Hered.">
        <title>Chromosome-level genome of the wood stork (Mycteria americana) provides insight into avian chromosome evolution.</title>
        <authorList>
            <person name="Flamio R. Jr."/>
            <person name="Ramstad K.M."/>
        </authorList>
    </citation>
    <scope>NUCLEOTIDE SEQUENCE [LARGE SCALE GENOMIC DNA]</scope>
    <source>
        <strain evidence="1">JAX WOST 10</strain>
    </source>
</reference>
<organism evidence="1 2">
    <name type="scientific">Mycteria americana</name>
    <name type="common">Wood stork</name>
    <dbReference type="NCBI Taxonomy" id="33587"/>
    <lineage>
        <taxon>Eukaryota</taxon>
        <taxon>Metazoa</taxon>
        <taxon>Chordata</taxon>
        <taxon>Craniata</taxon>
        <taxon>Vertebrata</taxon>
        <taxon>Euteleostomi</taxon>
        <taxon>Archelosauria</taxon>
        <taxon>Archosauria</taxon>
        <taxon>Dinosauria</taxon>
        <taxon>Saurischia</taxon>
        <taxon>Theropoda</taxon>
        <taxon>Coelurosauria</taxon>
        <taxon>Aves</taxon>
        <taxon>Neognathae</taxon>
        <taxon>Neoaves</taxon>
        <taxon>Aequornithes</taxon>
        <taxon>Ciconiiformes</taxon>
        <taxon>Ciconiidae</taxon>
        <taxon>Mycteria</taxon>
    </lineage>
</organism>
<accession>A0AAN7RVP1</accession>
<gene>
    <name evidence="1" type="ORF">QYF61_019859</name>
</gene>
<keyword evidence="2" id="KW-1185">Reference proteome</keyword>
<dbReference type="AlphaFoldDB" id="A0AAN7RVP1"/>
<dbReference type="EMBL" id="JAUNZN010000007">
    <property type="protein sequence ID" value="KAK4818822.1"/>
    <property type="molecule type" value="Genomic_DNA"/>
</dbReference>
<name>A0AAN7RVP1_MYCAM</name>
<evidence type="ECO:0000313" key="1">
    <source>
        <dbReference type="EMBL" id="KAK4818822.1"/>
    </source>
</evidence>
<protein>
    <submittedName>
        <fullName evidence="1">Uncharacterized protein</fullName>
    </submittedName>
</protein>
<sequence>MKSKEKIADFCVDHSTALTENGNLPKLPNGLKLPGRNVYAQMHNEKEQEMTSPVNHSEDTQNIIQGEEFIDDDLDSQTLVFPDSPIHFFCFLYILCCLLYRNPHLGTPQHHYLAVTPSGRSGNLNSYRVPLLLMPVSVQSQVSGMSNGRLRQSLRRGFEHQLQRDAQLPG</sequence>
<dbReference type="Proteomes" id="UP001333110">
    <property type="component" value="Unassembled WGS sequence"/>
</dbReference>
<evidence type="ECO:0000313" key="2">
    <source>
        <dbReference type="Proteomes" id="UP001333110"/>
    </source>
</evidence>